<dbReference type="InterPro" id="IPR007861">
    <property type="entry name" value="DNA_mismatch_repair_MutS_clamp"/>
</dbReference>
<dbReference type="Pfam" id="PF00488">
    <property type="entry name" value="MutS_V"/>
    <property type="match status" value="1"/>
</dbReference>
<evidence type="ECO:0000256" key="10">
    <source>
        <dbReference type="RuleBase" id="RU003756"/>
    </source>
</evidence>
<dbReference type="Gene3D" id="3.40.50.300">
    <property type="entry name" value="P-loop containing nucleotide triphosphate hydrolases"/>
    <property type="match status" value="1"/>
</dbReference>
<dbReference type="Pfam" id="PF01624">
    <property type="entry name" value="MutS_I"/>
    <property type="match status" value="1"/>
</dbReference>
<dbReference type="SMART" id="SM00533">
    <property type="entry name" value="MUTSd"/>
    <property type="match status" value="1"/>
</dbReference>
<dbReference type="NCBIfam" id="NF003810">
    <property type="entry name" value="PRK05399.1"/>
    <property type="match status" value="1"/>
</dbReference>
<dbReference type="GO" id="GO:0005829">
    <property type="term" value="C:cytosol"/>
    <property type="evidence" value="ECO:0007669"/>
    <property type="project" value="TreeGrafter"/>
</dbReference>
<dbReference type="Proteomes" id="UP000249065">
    <property type="component" value="Unassembled WGS sequence"/>
</dbReference>
<dbReference type="SMART" id="SM00534">
    <property type="entry name" value="MUTSac"/>
    <property type="match status" value="1"/>
</dbReference>
<dbReference type="CDD" id="cd03284">
    <property type="entry name" value="ABC_MutS1"/>
    <property type="match status" value="1"/>
</dbReference>
<evidence type="ECO:0000256" key="9">
    <source>
        <dbReference type="NCBIfam" id="TIGR01070"/>
    </source>
</evidence>
<evidence type="ECO:0000256" key="6">
    <source>
        <dbReference type="ARBA" id="ARBA00023125"/>
    </source>
</evidence>
<dbReference type="SUPFAM" id="SSF52540">
    <property type="entry name" value="P-loop containing nucleoside triphosphate hydrolases"/>
    <property type="match status" value="1"/>
</dbReference>
<dbReference type="NCBIfam" id="TIGR01070">
    <property type="entry name" value="mutS1"/>
    <property type="match status" value="1"/>
</dbReference>
<evidence type="ECO:0000256" key="4">
    <source>
        <dbReference type="ARBA" id="ARBA00022763"/>
    </source>
</evidence>
<evidence type="ECO:0000256" key="1">
    <source>
        <dbReference type="ARBA" id="ARBA00006271"/>
    </source>
</evidence>
<evidence type="ECO:0000256" key="5">
    <source>
        <dbReference type="ARBA" id="ARBA00022840"/>
    </source>
</evidence>
<dbReference type="EMBL" id="QLIX01000001">
    <property type="protein sequence ID" value="RAI60771.1"/>
    <property type="molecule type" value="Genomic_DNA"/>
</dbReference>
<dbReference type="PROSITE" id="PS00486">
    <property type="entry name" value="DNA_MISMATCH_REPAIR_2"/>
    <property type="match status" value="1"/>
</dbReference>
<dbReference type="Gene3D" id="6.10.140.430">
    <property type="match status" value="1"/>
</dbReference>
<dbReference type="InterPro" id="IPR007695">
    <property type="entry name" value="DNA_mismatch_repair_MutS-lik_N"/>
</dbReference>
<dbReference type="SUPFAM" id="SSF55271">
    <property type="entry name" value="DNA repair protein MutS, domain I"/>
    <property type="match status" value="1"/>
</dbReference>
<evidence type="ECO:0000259" key="11">
    <source>
        <dbReference type="PROSITE" id="PS00486"/>
    </source>
</evidence>
<dbReference type="Gene3D" id="3.40.1170.10">
    <property type="entry name" value="DNA repair protein MutS, domain I"/>
    <property type="match status" value="1"/>
</dbReference>
<dbReference type="InterPro" id="IPR036678">
    <property type="entry name" value="MutS_con_dom_sf"/>
</dbReference>
<dbReference type="Pfam" id="PF05192">
    <property type="entry name" value="MutS_III"/>
    <property type="match status" value="1"/>
</dbReference>
<dbReference type="InterPro" id="IPR000432">
    <property type="entry name" value="DNA_mismatch_repair_MutS_C"/>
</dbReference>
<keyword evidence="3 10" id="KW-0547">Nucleotide-binding</keyword>
<dbReference type="GO" id="GO:0005524">
    <property type="term" value="F:ATP binding"/>
    <property type="evidence" value="ECO:0007669"/>
    <property type="project" value="UniProtKB-UniRule"/>
</dbReference>
<name>A0A327MC13_9PROT</name>
<organism evidence="12 13">
    <name type="scientific">Roseicella frigidaeris</name>
    <dbReference type="NCBI Taxonomy" id="2230885"/>
    <lineage>
        <taxon>Bacteria</taxon>
        <taxon>Pseudomonadati</taxon>
        <taxon>Pseudomonadota</taxon>
        <taxon>Alphaproteobacteria</taxon>
        <taxon>Acetobacterales</taxon>
        <taxon>Roseomonadaceae</taxon>
        <taxon>Roseicella</taxon>
    </lineage>
</organism>
<accession>A0A327MC13</accession>
<reference evidence="13" key="1">
    <citation type="submission" date="2018-06" db="EMBL/GenBank/DDBJ databases">
        <authorList>
            <person name="Khan S.A."/>
        </authorList>
    </citation>
    <scope>NUCLEOTIDE SEQUENCE [LARGE SCALE GENOMIC DNA]</scope>
    <source>
        <strain evidence="13">DB-1506</strain>
    </source>
</reference>
<comment type="caution">
    <text evidence="12">The sequence shown here is derived from an EMBL/GenBank/DDBJ whole genome shotgun (WGS) entry which is preliminary data.</text>
</comment>
<dbReference type="SUPFAM" id="SSF48334">
    <property type="entry name" value="DNA repair protein MutS, domain III"/>
    <property type="match status" value="1"/>
</dbReference>
<feature type="domain" description="DNA mismatch repair proteins mutS family" evidence="11">
    <location>
        <begin position="729"/>
        <end position="745"/>
    </location>
</feature>
<dbReference type="SUPFAM" id="SSF53150">
    <property type="entry name" value="DNA repair protein MutS, domain II"/>
    <property type="match status" value="1"/>
</dbReference>
<dbReference type="InterPro" id="IPR045076">
    <property type="entry name" value="MutS"/>
</dbReference>
<dbReference type="InterPro" id="IPR017261">
    <property type="entry name" value="DNA_mismatch_repair_MutS/MSH"/>
</dbReference>
<keyword evidence="7 10" id="KW-0234">DNA repair</keyword>
<gene>
    <name evidence="12" type="ORF">DOO78_01180</name>
</gene>
<dbReference type="InterPro" id="IPR005748">
    <property type="entry name" value="DNA_mismatch_repair_MutS"/>
</dbReference>
<dbReference type="InterPro" id="IPR036187">
    <property type="entry name" value="DNA_mismatch_repair_MutS_sf"/>
</dbReference>
<dbReference type="InterPro" id="IPR016151">
    <property type="entry name" value="DNA_mismatch_repair_MutS_N"/>
</dbReference>
<proteinExistence type="inferred from homology"/>
<evidence type="ECO:0000313" key="13">
    <source>
        <dbReference type="Proteomes" id="UP000249065"/>
    </source>
</evidence>
<dbReference type="PANTHER" id="PTHR11361:SF34">
    <property type="entry name" value="DNA MISMATCH REPAIR PROTEIN MSH1, MITOCHONDRIAL"/>
    <property type="match status" value="1"/>
</dbReference>
<keyword evidence="4 10" id="KW-0227">DNA damage</keyword>
<comment type="similarity">
    <text evidence="1 10">Belongs to the DNA mismatch repair MutS family.</text>
</comment>
<dbReference type="PANTHER" id="PTHR11361">
    <property type="entry name" value="DNA MISMATCH REPAIR PROTEIN MUTS FAMILY MEMBER"/>
    <property type="match status" value="1"/>
</dbReference>
<dbReference type="PIRSF" id="PIRSF037677">
    <property type="entry name" value="DNA_mis_repair_Msh6"/>
    <property type="match status" value="1"/>
</dbReference>
<evidence type="ECO:0000313" key="12">
    <source>
        <dbReference type="EMBL" id="RAI60771.1"/>
    </source>
</evidence>
<evidence type="ECO:0000256" key="2">
    <source>
        <dbReference type="ARBA" id="ARBA00021982"/>
    </source>
</evidence>
<dbReference type="InterPro" id="IPR007696">
    <property type="entry name" value="DNA_mismatch_repair_MutS_core"/>
</dbReference>
<dbReference type="Gene3D" id="1.10.1420.10">
    <property type="match status" value="2"/>
</dbReference>
<keyword evidence="13" id="KW-1185">Reference proteome</keyword>
<dbReference type="Pfam" id="PF05190">
    <property type="entry name" value="MutS_IV"/>
    <property type="match status" value="1"/>
</dbReference>
<keyword evidence="5" id="KW-0067">ATP-binding</keyword>
<dbReference type="InterPro" id="IPR007860">
    <property type="entry name" value="DNA_mmatch_repair_MutS_con_dom"/>
</dbReference>
<dbReference type="GO" id="GO:0030983">
    <property type="term" value="F:mismatched DNA binding"/>
    <property type="evidence" value="ECO:0007669"/>
    <property type="project" value="InterPro"/>
</dbReference>
<evidence type="ECO:0000256" key="7">
    <source>
        <dbReference type="ARBA" id="ARBA00023204"/>
    </source>
</evidence>
<dbReference type="RefSeq" id="WP_111467883.1">
    <property type="nucleotide sequence ID" value="NZ_QLIX01000001.1"/>
</dbReference>
<dbReference type="AlphaFoldDB" id="A0A327MC13"/>
<dbReference type="Gene3D" id="3.30.420.110">
    <property type="entry name" value="MutS, connector domain"/>
    <property type="match status" value="1"/>
</dbReference>
<evidence type="ECO:0000256" key="8">
    <source>
        <dbReference type="ARBA" id="ARBA00024647"/>
    </source>
</evidence>
<dbReference type="FunFam" id="3.40.1170.10:FF:000001">
    <property type="entry name" value="DNA mismatch repair protein MutS"/>
    <property type="match status" value="1"/>
</dbReference>
<protein>
    <recommendedName>
        <fullName evidence="2 9">DNA mismatch repair protein MutS</fullName>
    </recommendedName>
</protein>
<keyword evidence="6 10" id="KW-0238">DNA-binding</keyword>
<sequence length="914" mass="94853">MDQAPDSTRLPSAEGASPAMAQWFGLKAAHPDALLFFRMGDFYEMFFADAEAAAGALDIALTYRGEHQGGRIPMCGVPAHSHEGYLARLIRRGFRVAIAEQMETPEAAKRRKASAVRREVVRLVTPGTVTEETLLEAARPAWLLALAPEAEPAGERLGAAWLDLSTGAFETEALAAAELPALLARLEPAEVLAPAALAATLPGAVEASPPRDGARRLAEAFGVATLEGFGSFSPAEAAAAAMALDYVRATQKGEAGRALPHLAHPVPRGERGVLQMDAATRRSLEILRSERGGARDCLLAAVDRTVTAAGARLLAHRLGCPLAEPEPIAARHDAVAALLAAPALRAAIRAALKGAPDMARALGRLALDRFAPRDLAAIRDGLARAAAIAEALARSPQGSLQGSVAGLDAPVAIPPLLGGCAAALRPAADPSPELARALAETLPARLEDPGIVAPGYDGELDGLRRLRDDARGAIAALQLDLAQAWGVASVKVRHHQQFGYLAELPAAAGEALLRSPPAGATGDFAPIHRQTMANGVRFTCAALAALDRRLSEAAEGAARRERAIARHLRDRCLAAAPGIAGAAAALAELDLQAGAAELAAEGGWCRPEITARPEFRIVAGRHPVVAAALARSRGPAFVPNDCDLSPGQRICLLTGPNMAGKSTFLRQNALIAVLAQAGLFVPAESARLGLVDRLFSRVGASDDLAGGRSTFMVEMAETAAILNLAGPRSLVVLDEVGRGTATWDGLAIAWAALEALHDRTRCRTIFATHFHELTALAGKLPELAPATMRAKEWKGEVVFLHSVAPGTAERSWGLHVAKLAGIPRPVLARAAQVLAALEARAKGLDPLSDELPLFARPAAAGAGASAPAPVTEPAAGHPVLAALAALDPDTLSPRDAQDALYHLKSLLVGAVPGG</sequence>
<dbReference type="OrthoDB" id="9802448at2"/>
<comment type="function">
    <text evidence="8">This protein is involved in the repair of mismatches in DNA. It is possible that it carries out the mismatch recognition step. This protein has a weak ATPase activity.</text>
</comment>
<dbReference type="InterPro" id="IPR027417">
    <property type="entry name" value="P-loop_NTPase"/>
</dbReference>
<dbReference type="GO" id="GO:0006298">
    <property type="term" value="P:mismatch repair"/>
    <property type="evidence" value="ECO:0007669"/>
    <property type="project" value="UniProtKB-UniRule"/>
</dbReference>
<dbReference type="GO" id="GO:0140664">
    <property type="term" value="F:ATP-dependent DNA damage sensor activity"/>
    <property type="evidence" value="ECO:0007669"/>
    <property type="project" value="InterPro"/>
</dbReference>
<dbReference type="Pfam" id="PF05188">
    <property type="entry name" value="MutS_II"/>
    <property type="match status" value="1"/>
</dbReference>
<evidence type="ECO:0000256" key="3">
    <source>
        <dbReference type="ARBA" id="ARBA00022741"/>
    </source>
</evidence>